<comment type="caution">
    <text evidence="2">The sequence shown here is derived from an EMBL/GenBank/DDBJ whole genome shotgun (WGS) entry which is preliminary data.</text>
</comment>
<reference evidence="2 3" key="1">
    <citation type="journal article" date="2014" name="Genome Announc.">
        <title>Draft Genome Sequence of Lysobacter capsici AZ78, a Bacterium Antagonistic to Plant-Pathogenic Oomycetes.</title>
        <authorList>
            <person name="Puopolo G."/>
            <person name="Sonego P."/>
            <person name="Engelen K."/>
            <person name="Pertot I."/>
        </authorList>
    </citation>
    <scope>NUCLEOTIDE SEQUENCE [LARGE SCALE GENOMIC DNA]</scope>
    <source>
        <strain evidence="2 3">AZ78</strain>
    </source>
</reference>
<dbReference type="InterPro" id="IPR018642">
    <property type="entry name" value="DUF2066"/>
</dbReference>
<evidence type="ECO:0000313" key="2">
    <source>
        <dbReference type="EMBL" id="KWS04173.1"/>
    </source>
</evidence>
<keyword evidence="1" id="KW-0732">Signal</keyword>
<keyword evidence="3" id="KW-1185">Reference proteome</keyword>
<feature type="signal peptide" evidence="1">
    <location>
        <begin position="1"/>
        <end position="22"/>
    </location>
</feature>
<feature type="chain" id="PRO_5007163628" description="DUF2066 domain-containing protein" evidence="1">
    <location>
        <begin position="23"/>
        <end position="358"/>
    </location>
</feature>
<dbReference type="Pfam" id="PF09839">
    <property type="entry name" value="DUF2066"/>
    <property type="match status" value="1"/>
</dbReference>
<dbReference type="GeneID" id="97902257"/>
<organism evidence="2 3">
    <name type="scientific">Lysobacter capsici AZ78</name>
    <dbReference type="NCBI Taxonomy" id="1444315"/>
    <lineage>
        <taxon>Bacteria</taxon>
        <taxon>Pseudomonadati</taxon>
        <taxon>Pseudomonadota</taxon>
        <taxon>Gammaproteobacteria</taxon>
        <taxon>Lysobacterales</taxon>
        <taxon>Lysobacteraceae</taxon>
        <taxon>Lysobacter</taxon>
    </lineage>
</organism>
<gene>
    <name evidence="2" type="ORF">AZ78_1722</name>
</gene>
<dbReference type="RefSeq" id="WP_051546804.1">
    <property type="nucleotide sequence ID" value="NZ_JAJA02000001.1"/>
</dbReference>
<dbReference type="OrthoDB" id="6195299at2"/>
<name>A0A120AG76_9GAMM</name>
<accession>A0A120AG76</accession>
<evidence type="ECO:0008006" key="4">
    <source>
        <dbReference type="Google" id="ProtNLM"/>
    </source>
</evidence>
<evidence type="ECO:0000256" key="1">
    <source>
        <dbReference type="SAM" id="SignalP"/>
    </source>
</evidence>
<proteinExistence type="predicted"/>
<dbReference type="AlphaFoldDB" id="A0A120AG76"/>
<evidence type="ECO:0000313" key="3">
    <source>
        <dbReference type="Proteomes" id="UP000023435"/>
    </source>
</evidence>
<sequence>MGKAIRVLMVATLLLASFAAAAQRVEGDRAQADGAYSAEVPVAGQGEAERNGAMARALAQVLGKLSGDRAAAGRPGVGQELRRAKDYVTGYDYRQDEGVSQSTGAPTFQTTLIVNFDQAKVEGLASTLGLPIWPQPRPKPVLWMAIDDGSGPRLVGLAQANAARAALNRAIERGYKLGLPTGNAAEQASVGAIWRGDAAAVARVSSRYSPPMQLIGKIYRVKTGGWKGDWSFVDGGKVLGSWSNSDPDARKVMSGGADGAADALMKRYAKRSVAGPPGTYRVVFSGVRSADDYIRLAGYLQGLAVIRKITPIRATPDTLEYDLELLSGLPGLKRMTDAGDTLVQLDGLEGQPPVFQLH</sequence>
<dbReference type="EMBL" id="JAJA02000001">
    <property type="protein sequence ID" value="KWS04173.1"/>
    <property type="molecule type" value="Genomic_DNA"/>
</dbReference>
<dbReference type="Proteomes" id="UP000023435">
    <property type="component" value="Unassembled WGS sequence"/>
</dbReference>
<protein>
    <recommendedName>
        <fullName evidence="4">DUF2066 domain-containing protein</fullName>
    </recommendedName>
</protein>